<comment type="caution">
    <text evidence="2">The sequence shown here is derived from an EMBL/GenBank/DDBJ whole genome shotgun (WGS) entry which is preliminary data.</text>
</comment>
<dbReference type="EMBL" id="AYSA01000771">
    <property type="protein sequence ID" value="ESZ89804.1"/>
    <property type="molecule type" value="Genomic_DNA"/>
</dbReference>
<dbReference type="Pfam" id="PF00561">
    <property type="entry name" value="Abhydrolase_1"/>
    <property type="match status" value="1"/>
</dbReference>
<dbReference type="Proteomes" id="UP000019487">
    <property type="component" value="Unassembled WGS sequence"/>
</dbReference>
<evidence type="ECO:0000313" key="3">
    <source>
        <dbReference type="Proteomes" id="UP000019487"/>
    </source>
</evidence>
<proteinExistence type="predicted"/>
<name>W9C4I8_SCLBF</name>
<dbReference type="HOGENOM" id="CLU_020336_7_1_1"/>
<evidence type="ECO:0000313" key="2">
    <source>
        <dbReference type="EMBL" id="ESZ89804.1"/>
    </source>
</evidence>
<dbReference type="InterPro" id="IPR029058">
    <property type="entry name" value="AB_hydrolase_fold"/>
</dbReference>
<evidence type="ECO:0000259" key="1">
    <source>
        <dbReference type="Pfam" id="PF00561"/>
    </source>
</evidence>
<keyword evidence="3" id="KW-1185">Reference proteome</keyword>
<dbReference type="PANTHER" id="PTHR43329">
    <property type="entry name" value="EPOXIDE HYDROLASE"/>
    <property type="match status" value="1"/>
</dbReference>
<gene>
    <name evidence="2" type="ORF">SBOR_9810</name>
</gene>
<accession>W9C4I8</accession>
<dbReference type="SUPFAM" id="SSF53474">
    <property type="entry name" value="alpha/beta-Hydrolases"/>
    <property type="match status" value="1"/>
</dbReference>
<dbReference type="STRING" id="1432307.W9C4I8"/>
<dbReference type="OrthoDB" id="408373at2759"/>
<sequence>MPTFFPGFISQSIPSSEGISIHTLTGPITGPPLLLIHGFPQTHHIWHFVTPHLVDKYTIVLVDLRGYGLSSKPRASADGGHVEYSKSVMGEDCLAVMKTLGYPQFSILAHDRGARVGHQLAINHPEAITKLMVLDILPTLTMYELGKQTWYQKYWHWQFLSQASPFPESAILSDPSLFAEKFLGVAGVGGKDVVFHEDVKSIYEDMLRDEETVHGMCEDYRAGSSIDLEEQRRDRRAGRKIRCEVFVVWGGKGAVEIEFEDVLGLWGEVCAGGVEGCSVDGGHYVPEECHGELVELVRGFF</sequence>
<dbReference type="InterPro" id="IPR000073">
    <property type="entry name" value="AB_hydrolase_1"/>
</dbReference>
<organism evidence="2 3">
    <name type="scientific">Sclerotinia borealis (strain F-4128)</name>
    <dbReference type="NCBI Taxonomy" id="1432307"/>
    <lineage>
        <taxon>Eukaryota</taxon>
        <taxon>Fungi</taxon>
        <taxon>Dikarya</taxon>
        <taxon>Ascomycota</taxon>
        <taxon>Pezizomycotina</taxon>
        <taxon>Leotiomycetes</taxon>
        <taxon>Helotiales</taxon>
        <taxon>Sclerotiniaceae</taxon>
        <taxon>Sclerotinia</taxon>
    </lineage>
</organism>
<dbReference type="AlphaFoldDB" id="W9C4I8"/>
<reference evidence="2 3" key="1">
    <citation type="journal article" date="2014" name="Genome Announc.">
        <title>Draft genome sequence of Sclerotinia borealis, a psychrophilic plant pathogenic fungus.</title>
        <authorList>
            <person name="Mardanov A.V."/>
            <person name="Beletsky A.V."/>
            <person name="Kadnikov V.V."/>
            <person name="Ignatov A.N."/>
            <person name="Ravin N.V."/>
        </authorList>
    </citation>
    <scope>NUCLEOTIDE SEQUENCE [LARGE SCALE GENOMIC DNA]</scope>
    <source>
        <strain evidence="3">F-4157</strain>
    </source>
</reference>
<feature type="domain" description="AB hydrolase-1" evidence="1">
    <location>
        <begin position="31"/>
        <end position="165"/>
    </location>
</feature>
<protein>
    <recommendedName>
        <fullName evidence="1">AB hydrolase-1 domain-containing protein</fullName>
    </recommendedName>
</protein>
<dbReference type="Gene3D" id="3.40.50.1820">
    <property type="entry name" value="alpha/beta hydrolase"/>
    <property type="match status" value="1"/>
</dbReference>